<dbReference type="AlphaFoldDB" id="A0AAN9YKV2"/>
<evidence type="ECO:0000256" key="5">
    <source>
        <dbReference type="ARBA" id="ARBA00023136"/>
    </source>
</evidence>
<dbReference type="GO" id="GO:0016020">
    <property type="term" value="C:membrane"/>
    <property type="evidence" value="ECO:0007669"/>
    <property type="project" value="UniProtKB-SubCell"/>
</dbReference>
<evidence type="ECO:0000256" key="1">
    <source>
        <dbReference type="ARBA" id="ARBA00004141"/>
    </source>
</evidence>
<dbReference type="PROSITE" id="PS50850">
    <property type="entry name" value="MFS"/>
    <property type="match status" value="1"/>
</dbReference>
<accession>A0AAN9YKV2</accession>
<organism evidence="8 9">
    <name type="scientific">Diatrype stigma</name>
    <dbReference type="NCBI Taxonomy" id="117547"/>
    <lineage>
        <taxon>Eukaryota</taxon>
        <taxon>Fungi</taxon>
        <taxon>Dikarya</taxon>
        <taxon>Ascomycota</taxon>
        <taxon>Pezizomycotina</taxon>
        <taxon>Sordariomycetes</taxon>
        <taxon>Xylariomycetidae</taxon>
        <taxon>Xylariales</taxon>
        <taxon>Diatrypaceae</taxon>
        <taxon>Diatrype</taxon>
    </lineage>
</organism>
<evidence type="ECO:0000256" key="2">
    <source>
        <dbReference type="ARBA" id="ARBA00022448"/>
    </source>
</evidence>
<keyword evidence="5 6" id="KW-0472">Membrane</keyword>
<feature type="transmembrane region" description="Helical" evidence="6">
    <location>
        <begin position="229"/>
        <end position="252"/>
    </location>
</feature>
<evidence type="ECO:0000259" key="7">
    <source>
        <dbReference type="PROSITE" id="PS50850"/>
    </source>
</evidence>
<proteinExistence type="predicted"/>
<reference evidence="8 9" key="1">
    <citation type="submission" date="2024-02" db="EMBL/GenBank/DDBJ databases">
        <title>De novo assembly and annotation of 12 fungi associated with fruit tree decline syndrome in Ontario, Canada.</title>
        <authorList>
            <person name="Sulman M."/>
            <person name="Ellouze W."/>
            <person name="Ilyukhin E."/>
        </authorList>
    </citation>
    <scope>NUCLEOTIDE SEQUENCE [LARGE SCALE GENOMIC DNA]</scope>
    <source>
        <strain evidence="8 9">M11/M66-122</strain>
    </source>
</reference>
<comment type="subcellular location">
    <subcellularLocation>
        <location evidence="1">Membrane</location>
        <topology evidence="1">Multi-pass membrane protein</topology>
    </subcellularLocation>
</comment>
<dbReference type="Pfam" id="PF07690">
    <property type="entry name" value="MFS_1"/>
    <property type="match status" value="1"/>
</dbReference>
<sequence length="446" mass="49038">MSNTPMTPPEKMEIDIKVGSDAEPHSPGQVELAIDPGAEKRLLRKLDMFLSPMMVLFFLVAYLDRSNIGKALRSVFELSFNARLINHAGNAAVAGMTTDLNLEGNQLNVAVTVFYVTYIAFEIPASLALKKLRASRLIPFFIIAWSAVIIGSAFIRNYAGLLATRLLLGAFESGLFPCLTLYLSTFYKKEEQARRISYLFVASALSGAFGGLLAYGLTGLHGAKSLAGWRWLFLVEGLISVVVGIVAVFLLPDNFETAWWLREDEKALMRIRHEQTKVYLGQSETLDKAEVALAFKDPKVWLSAWCQFCADTCSFGFGTFLPIIIRGFGYDSVRTQLLTVPVYIWAACVYIAISFMSDRFNRRGVFMVPMALITAVGYAILLGVPMTSTGPLYFGTFVTATGIYCVVGLNVTWLSNSNAGYFKRATAIGLQQTIGNSAGIMVSPRT</sequence>
<evidence type="ECO:0000256" key="3">
    <source>
        <dbReference type="ARBA" id="ARBA00022692"/>
    </source>
</evidence>
<evidence type="ECO:0000313" key="9">
    <source>
        <dbReference type="Proteomes" id="UP001320420"/>
    </source>
</evidence>
<feature type="transmembrane region" description="Helical" evidence="6">
    <location>
        <begin position="300"/>
        <end position="325"/>
    </location>
</feature>
<dbReference type="PANTHER" id="PTHR43791:SF24">
    <property type="entry name" value="NICOTINIC ACID PLASMA MEMBRANE TRANSPORTER"/>
    <property type="match status" value="1"/>
</dbReference>
<name>A0AAN9YKV2_9PEZI</name>
<keyword evidence="2" id="KW-0813">Transport</keyword>
<dbReference type="FunFam" id="1.20.1250.20:FF:000018">
    <property type="entry name" value="MFS transporter permease"/>
    <property type="match status" value="1"/>
</dbReference>
<feature type="transmembrane region" description="Helical" evidence="6">
    <location>
        <begin position="337"/>
        <end position="353"/>
    </location>
</feature>
<dbReference type="InterPro" id="IPR020846">
    <property type="entry name" value="MFS_dom"/>
</dbReference>
<dbReference type="PANTHER" id="PTHR43791">
    <property type="entry name" value="PERMEASE-RELATED"/>
    <property type="match status" value="1"/>
</dbReference>
<keyword evidence="9" id="KW-1185">Reference proteome</keyword>
<dbReference type="Gene3D" id="1.20.1250.20">
    <property type="entry name" value="MFS general substrate transporter like domains"/>
    <property type="match status" value="2"/>
</dbReference>
<feature type="domain" description="Major facilitator superfamily (MFS) profile" evidence="7">
    <location>
        <begin position="50"/>
        <end position="446"/>
    </location>
</feature>
<comment type="caution">
    <text evidence="8">The sequence shown here is derived from an EMBL/GenBank/DDBJ whole genome shotgun (WGS) entry which is preliminary data.</text>
</comment>
<dbReference type="EMBL" id="JAKJXP020000102">
    <property type="protein sequence ID" value="KAK7746105.1"/>
    <property type="molecule type" value="Genomic_DNA"/>
</dbReference>
<keyword evidence="4 6" id="KW-1133">Transmembrane helix</keyword>
<feature type="transmembrane region" description="Helical" evidence="6">
    <location>
        <begin position="196"/>
        <end position="217"/>
    </location>
</feature>
<protein>
    <recommendedName>
        <fullName evidence="7">Major facilitator superfamily (MFS) profile domain-containing protein</fullName>
    </recommendedName>
</protein>
<dbReference type="Proteomes" id="UP001320420">
    <property type="component" value="Unassembled WGS sequence"/>
</dbReference>
<dbReference type="InterPro" id="IPR036259">
    <property type="entry name" value="MFS_trans_sf"/>
</dbReference>
<feature type="transmembrane region" description="Helical" evidence="6">
    <location>
        <begin position="161"/>
        <end position="184"/>
    </location>
</feature>
<dbReference type="InterPro" id="IPR011701">
    <property type="entry name" value="MFS"/>
</dbReference>
<dbReference type="GO" id="GO:0022857">
    <property type="term" value="F:transmembrane transporter activity"/>
    <property type="evidence" value="ECO:0007669"/>
    <property type="project" value="InterPro"/>
</dbReference>
<feature type="transmembrane region" description="Helical" evidence="6">
    <location>
        <begin position="365"/>
        <end position="386"/>
    </location>
</feature>
<feature type="transmembrane region" description="Helical" evidence="6">
    <location>
        <begin position="46"/>
        <end position="63"/>
    </location>
</feature>
<dbReference type="SUPFAM" id="SSF103473">
    <property type="entry name" value="MFS general substrate transporter"/>
    <property type="match status" value="1"/>
</dbReference>
<gene>
    <name evidence="8" type="ORF">SLS62_009565</name>
</gene>
<evidence type="ECO:0000256" key="4">
    <source>
        <dbReference type="ARBA" id="ARBA00022989"/>
    </source>
</evidence>
<evidence type="ECO:0000256" key="6">
    <source>
        <dbReference type="SAM" id="Phobius"/>
    </source>
</evidence>
<evidence type="ECO:0000313" key="8">
    <source>
        <dbReference type="EMBL" id="KAK7746105.1"/>
    </source>
</evidence>
<feature type="transmembrane region" description="Helical" evidence="6">
    <location>
        <begin position="137"/>
        <end position="155"/>
    </location>
</feature>
<feature type="transmembrane region" description="Helical" evidence="6">
    <location>
        <begin position="392"/>
        <end position="414"/>
    </location>
</feature>
<keyword evidence="3 6" id="KW-0812">Transmembrane</keyword>